<dbReference type="Gene3D" id="3.40.50.300">
    <property type="entry name" value="P-loop containing nucleotide triphosphate hydrolases"/>
    <property type="match status" value="1"/>
</dbReference>
<accession>A0A9X2NGA8</accession>
<dbReference type="GO" id="GO:0005524">
    <property type="term" value="F:ATP binding"/>
    <property type="evidence" value="ECO:0007669"/>
    <property type="project" value="UniProtKB-KW"/>
</dbReference>
<dbReference type="AlphaFoldDB" id="A0A9X2NGA8"/>
<reference evidence="1" key="1">
    <citation type="submission" date="2022-06" db="EMBL/GenBank/DDBJ databases">
        <title>Amycolatopsis iheyaensis sp. nov., a new species of the genus Amycolatopsis isolated from soil in Iheya island, Japan.</title>
        <authorList>
            <person name="Ngamcharungchit C."/>
            <person name="Kanto H."/>
            <person name="Take A."/>
            <person name="Intra B."/>
            <person name="Matsumoto A."/>
            <person name="Panbangred W."/>
            <person name="Inahashi Y."/>
        </authorList>
    </citation>
    <scope>NUCLEOTIDE SEQUENCE</scope>
    <source>
        <strain evidence="1">OK19-0408</strain>
    </source>
</reference>
<proteinExistence type="predicted"/>
<keyword evidence="2" id="KW-1185">Reference proteome</keyword>
<keyword evidence="1" id="KW-0067">ATP-binding</keyword>
<keyword evidence="1" id="KW-0547">Nucleotide-binding</keyword>
<name>A0A9X2NGA8_9PSEU</name>
<organism evidence="1 2">
    <name type="scientific">Amycolatopsis iheyensis</name>
    <dbReference type="NCBI Taxonomy" id="2945988"/>
    <lineage>
        <taxon>Bacteria</taxon>
        <taxon>Bacillati</taxon>
        <taxon>Actinomycetota</taxon>
        <taxon>Actinomycetes</taxon>
        <taxon>Pseudonocardiales</taxon>
        <taxon>Pseudonocardiaceae</taxon>
        <taxon>Amycolatopsis</taxon>
    </lineage>
</organism>
<protein>
    <submittedName>
        <fullName evidence="1">ATP-binding protein</fullName>
    </submittedName>
</protein>
<gene>
    <name evidence="1" type="ORF">M8542_30650</name>
</gene>
<dbReference type="Proteomes" id="UP001144096">
    <property type="component" value="Unassembled WGS sequence"/>
</dbReference>
<dbReference type="EMBL" id="JAMXQV010000018">
    <property type="protein sequence ID" value="MCR6487198.1"/>
    <property type="molecule type" value="Genomic_DNA"/>
</dbReference>
<dbReference type="InterPro" id="IPR027417">
    <property type="entry name" value="P-loop_NTPase"/>
</dbReference>
<evidence type="ECO:0000313" key="2">
    <source>
        <dbReference type="Proteomes" id="UP001144096"/>
    </source>
</evidence>
<dbReference type="RefSeq" id="WP_257923767.1">
    <property type="nucleotide sequence ID" value="NZ_JAMXQV010000018.1"/>
</dbReference>
<comment type="caution">
    <text evidence="1">The sequence shown here is derived from an EMBL/GenBank/DDBJ whole genome shotgun (WGS) entry which is preliminary data.</text>
</comment>
<sequence>MTAADDQPLYGRDALVRTIWETVLERPRDNPPGGWPIIALYGPRGSGKTAVVNHLVEKSIRQAAQPFARLDLARLDEQAWGSRVIGELAYELTNAKWAQFGRLKFPRFAVGRMIVEGDVATDSPEETQSAIEKLLKEARKLDQASTNVEALTGQLPQLLDLAGWLSLVGKVGAWAIRSRAIVRFLFQTALAFYGEALQRPPNAGFSALVELGRLGSRPDDESRRRLDLVLCEAFLADLGASYEHGFRPRNCLVLLDNAHSPVGQRTLAAFAAAKANRAPAADPLVAVVTSRDVRDSAQVLVRPGRRPDVLSRWADLPADDAAARVVKRAPEHGSPVVALRLADLTLENVAAIENREFPDNVRPLAPFVHSLTRGHPWGVHKVFQACAALDARKRGLREEDLRRVLDTQCHGDSVALGELAGDLLLLEDLPRTGQDILVWAAARDVVAAENTFPDSAGLQTDVGALCWLVRPAATPGRAGPYGVLHPWLRRILLRRLANRKTGMPWNDVYAKLAAHSGGASTALDVHYCELATGVIAPAVTVLNQRFDVVAADRWIAEFDEITSAPSRWPVDGDVHEHYSRLVRGVGTEPPGGRLPTADPHGDRWTTIAGMTVARWIWADPLGDPAVAMSRRIAIGYQDLARRSPEGQPRLIVEAETYEQRLRP</sequence>
<dbReference type="SUPFAM" id="SSF52540">
    <property type="entry name" value="P-loop containing nucleoside triphosphate hydrolases"/>
    <property type="match status" value="1"/>
</dbReference>
<evidence type="ECO:0000313" key="1">
    <source>
        <dbReference type="EMBL" id="MCR6487198.1"/>
    </source>
</evidence>